<dbReference type="Proteomes" id="UP000187464">
    <property type="component" value="Chromosome I"/>
</dbReference>
<dbReference type="Pfam" id="PF15933">
    <property type="entry name" value="RnlB_antitoxin"/>
    <property type="match status" value="1"/>
</dbReference>
<evidence type="ECO:0000313" key="2">
    <source>
        <dbReference type="Proteomes" id="UP000187464"/>
    </source>
</evidence>
<name>A0A1R3T244_9BACT</name>
<organism evidence="1 2">
    <name type="scientific">Proteiniphilum saccharofermentans</name>
    <dbReference type="NCBI Taxonomy" id="1642647"/>
    <lineage>
        <taxon>Bacteria</taxon>
        <taxon>Pseudomonadati</taxon>
        <taxon>Bacteroidota</taxon>
        <taxon>Bacteroidia</taxon>
        <taxon>Bacteroidales</taxon>
        <taxon>Dysgonomonadaceae</taxon>
        <taxon>Proteiniphilum</taxon>
    </lineage>
</organism>
<dbReference type="InterPro" id="IPR031834">
    <property type="entry name" value="RnlB/LsoB_antitoxin"/>
</dbReference>
<keyword evidence="2" id="KW-1185">Reference proteome</keyword>
<dbReference type="KEGG" id="psac:PSM36_0416"/>
<dbReference type="EMBL" id="LT605205">
    <property type="protein sequence ID" value="SCD19248.1"/>
    <property type="molecule type" value="Genomic_DNA"/>
</dbReference>
<accession>A0A1R3T244</accession>
<dbReference type="STRING" id="1642647.PSM36_0416"/>
<reference evidence="2" key="1">
    <citation type="submission" date="2016-08" db="EMBL/GenBank/DDBJ databases">
        <authorList>
            <person name="Wibberg D."/>
        </authorList>
    </citation>
    <scope>NUCLEOTIDE SEQUENCE [LARGE SCALE GENOMIC DNA]</scope>
</reference>
<protein>
    <submittedName>
        <fullName evidence="1">Uncharacterized protein</fullName>
    </submittedName>
</protein>
<dbReference type="AlphaFoldDB" id="A0A1R3T244"/>
<dbReference type="RefSeq" id="WP_083710891.1">
    <property type="nucleotide sequence ID" value="NZ_LT605205.1"/>
</dbReference>
<evidence type="ECO:0000313" key="1">
    <source>
        <dbReference type="EMBL" id="SCD19248.1"/>
    </source>
</evidence>
<gene>
    <name evidence="1" type="ORF">PSM36_0416</name>
</gene>
<sequence>MRSNNTSYTFLILSQKEILVIFQTWERPDVYLKDLVSDLKNSISDANLYFDFLINNGLKDRFYFANFENGELNVKTFRKIQIPNEYLKIANNYFAEHWEVVEKKSVLTRIQKVFFKRKLAINNSSGELVKENP</sequence>
<proteinExistence type="predicted"/>